<dbReference type="PROSITE" id="PS50600">
    <property type="entry name" value="ULP_PROTEASE"/>
    <property type="match status" value="1"/>
</dbReference>
<comment type="similarity">
    <text evidence="1">Belongs to the peptidase C48 family.</text>
</comment>
<dbReference type="SUPFAM" id="SSF54001">
    <property type="entry name" value="Cysteine proteinases"/>
    <property type="match status" value="1"/>
</dbReference>
<comment type="caution">
    <text evidence="6">The sequence shown here is derived from an EMBL/GenBank/DDBJ whole genome shotgun (WGS) entry which is preliminary data.</text>
</comment>
<sequence>MFGMQCVKLWFRPGPGLRLLETEFAVAVYIFAKKGDRNEVLYPSEHVIANREAFWSLAPKVELWDDIISVVATMLTDDRREPTWWLPTTFAQQALSPVNHDKDTMDYVVTRYIRGYVDDVDRIYVPINKDRHWYLLAFLLQNTLKEKQKFRKYTSMPKNLSDLEVKEPLHGQQQPRSRDCGVWEITDDHRMRLAVDIVMTRANHKQQELCILACNYWHNMIQKDAENYGDASSVSKDDGDEEKGLEENSDGEASVTI</sequence>
<evidence type="ECO:0000256" key="3">
    <source>
        <dbReference type="ARBA" id="ARBA00022801"/>
    </source>
</evidence>
<gene>
    <name evidence="6" type="ORF">PIB30_090411</name>
</gene>
<dbReference type="InterPro" id="IPR038765">
    <property type="entry name" value="Papain-like_cys_pep_sf"/>
</dbReference>
<evidence type="ECO:0000256" key="1">
    <source>
        <dbReference type="ARBA" id="ARBA00005234"/>
    </source>
</evidence>
<feature type="region of interest" description="Disordered" evidence="4">
    <location>
        <begin position="228"/>
        <end position="257"/>
    </location>
</feature>
<dbReference type="Proteomes" id="UP001341840">
    <property type="component" value="Unassembled WGS sequence"/>
</dbReference>
<dbReference type="InterPro" id="IPR003653">
    <property type="entry name" value="Peptidase_C48_C"/>
</dbReference>
<feature type="domain" description="Ubiquitin-like protease family profile" evidence="5">
    <location>
        <begin position="47"/>
        <end position="191"/>
    </location>
</feature>
<evidence type="ECO:0000259" key="5">
    <source>
        <dbReference type="PROSITE" id="PS50600"/>
    </source>
</evidence>
<keyword evidence="2" id="KW-0645">Protease</keyword>
<proteinExistence type="inferred from homology"/>
<accession>A0ABU6WXT0</accession>
<keyword evidence="3" id="KW-0378">Hydrolase</keyword>
<evidence type="ECO:0000313" key="7">
    <source>
        <dbReference type="Proteomes" id="UP001341840"/>
    </source>
</evidence>
<evidence type="ECO:0000256" key="2">
    <source>
        <dbReference type="ARBA" id="ARBA00022670"/>
    </source>
</evidence>
<evidence type="ECO:0000313" key="6">
    <source>
        <dbReference type="EMBL" id="MED6188898.1"/>
    </source>
</evidence>
<dbReference type="EMBL" id="JASCZI010182987">
    <property type="protein sequence ID" value="MED6188898.1"/>
    <property type="molecule type" value="Genomic_DNA"/>
</dbReference>
<organism evidence="6 7">
    <name type="scientific">Stylosanthes scabra</name>
    <dbReference type="NCBI Taxonomy" id="79078"/>
    <lineage>
        <taxon>Eukaryota</taxon>
        <taxon>Viridiplantae</taxon>
        <taxon>Streptophyta</taxon>
        <taxon>Embryophyta</taxon>
        <taxon>Tracheophyta</taxon>
        <taxon>Spermatophyta</taxon>
        <taxon>Magnoliopsida</taxon>
        <taxon>eudicotyledons</taxon>
        <taxon>Gunneridae</taxon>
        <taxon>Pentapetalae</taxon>
        <taxon>rosids</taxon>
        <taxon>fabids</taxon>
        <taxon>Fabales</taxon>
        <taxon>Fabaceae</taxon>
        <taxon>Papilionoideae</taxon>
        <taxon>50 kb inversion clade</taxon>
        <taxon>dalbergioids sensu lato</taxon>
        <taxon>Dalbergieae</taxon>
        <taxon>Pterocarpus clade</taxon>
        <taxon>Stylosanthes</taxon>
    </lineage>
</organism>
<dbReference type="Gene3D" id="3.40.395.10">
    <property type="entry name" value="Adenoviral Proteinase, Chain A"/>
    <property type="match status" value="1"/>
</dbReference>
<keyword evidence="7" id="KW-1185">Reference proteome</keyword>
<reference evidence="6 7" key="1">
    <citation type="journal article" date="2023" name="Plants (Basel)">
        <title>Bridging the Gap: Combining Genomics and Transcriptomics Approaches to Understand Stylosanthes scabra, an Orphan Legume from the Brazilian Caatinga.</title>
        <authorList>
            <person name="Ferreira-Neto J.R.C."/>
            <person name="da Silva M.D."/>
            <person name="Binneck E."/>
            <person name="de Melo N.F."/>
            <person name="da Silva R.H."/>
            <person name="de Melo A.L.T.M."/>
            <person name="Pandolfi V."/>
            <person name="Bustamante F.O."/>
            <person name="Brasileiro-Vidal A.C."/>
            <person name="Benko-Iseppon A.M."/>
        </authorList>
    </citation>
    <scope>NUCLEOTIDE SEQUENCE [LARGE SCALE GENOMIC DNA]</scope>
    <source>
        <tissue evidence="6">Leaves</tissue>
    </source>
</reference>
<protein>
    <recommendedName>
        <fullName evidence="5">Ubiquitin-like protease family profile domain-containing protein</fullName>
    </recommendedName>
</protein>
<evidence type="ECO:0000256" key="4">
    <source>
        <dbReference type="SAM" id="MobiDB-lite"/>
    </source>
</evidence>
<feature type="compositionally biased region" description="Acidic residues" evidence="4">
    <location>
        <begin position="238"/>
        <end position="250"/>
    </location>
</feature>
<name>A0ABU6WXT0_9FABA</name>